<evidence type="ECO:0000313" key="6">
    <source>
        <dbReference type="EMBL" id="ABB38422.1"/>
    </source>
</evidence>
<keyword evidence="1" id="KW-0479">Metal-binding</keyword>
<dbReference type="PANTHER" id="PTHR39418:SF1">
    <property type="entry name" value="DEHYDROGENASE"/>
    <property type="match status" value="1"/>
</dbReference>
<dbReference type="HOGENOM" id="CLU_087508_0_0_7"/>
<name>Q311H4_OLEA2</name>
<dbReference type="GO" id="GO:0008270">
    <property type="term" value="F:zinc ion binding"/>
    <property type="evidence" value="ECO:0007669"/>
    <property type="project" value="UniProtKB-KW"/>
</dbReference>
<dbReference type="STRING" id="207559.Dde_1625"/>
<dbReference type="Pfam" id="PF02663">
    <property type="entry name" value="FmdE"/>
    <property type="match status" value="1"/>
</dbReference>
<dbReference type="RefSeq" id="WP_011367577.1">
    <property type="nucleotide sequence ID" value="NC_007519.1"/>
</dbReference>
<dbReference type="InterPro" id="IPR003814">
    <property type="entry name" value="FmdEsu_dom"/>
</dbReference>
<evidence type="ECO:0000256" key="1">
    <source>
        <dbReference type="ARBA" id="ARBA00022723"/>
    </source>
</evidence>
<dbReference type="Gene3D" id="3.30.1330.130">
    <property type="match status" value="1"/>
</dbReference>
<dbReference type="EMBL" id="CP000112">
    <property type="protein sequence ID" value="ABB38422.1"/>
    <property type="molecule type" value="Genomic_DNA"/>
</dbReference>
<sequence length="202" mass="22182">MTCGFSTELLERVEAFHGHRCPGLAIGVRAAELALNTLGSGQDVDMVSVVETDMCGVDAIQFITGCTLGKGNLIHRDYGKMAFCFYDRTSGRGIRAVLRPEARGAGAVRMAELMKMRAQAELTSEMQAELSALRDAQEKQFYTLPLEEMFSVSGWDMAPRPAAVLASLECAECGEHVMESRTRRFGGRTLCIPCFMDVEQKI</sequence>
<feature type="domain" description="Zinc finger DksA/TraR C4-type" evidence="4">
    <location>
        <begin position="170"/>
        <end position="200"/>
    </location>
</feature>
<evidence type="ECO:0000256" key="2">
    <source>
        <dbReference type="ARBA" id="ARBA00022771"/>
    </source>
</evidence>
<dbReference type="InterPro" id="IPR053194">
    <property type="entry name" value="tRNA_methyltr_O"/>
</dbReference>
<protein>
    <submittedName>
        <fullName evidence="6">Formylmethanofuran dehydrogenase subunit E region</fullName>
    </submittedName>
</protein>
<dbReference type="PANTHER" id="PTHR39418">
    <property type="entry name" value="DEHYDROGENASE-RELATED"/>
    <property type="match status" value="1"/>
</dbReference>
<dbReference type="PIRSF" id="PIRSF006578">
    <property type="entry name" value="FwdE"/>
    <property type="match status" value="1"/>
</dbReference>
<dbReference type="InterPro" id="IPR026328">
    <property type="entry name" value="FmdE"/>
</dbReference>
<organism evidence="6 7">
    <name type="scientific">Oleidesulfovibrio alaskensis (strain ATCC BAA-1058 / DSM 17464 / G20)</name>
    <name type="common">Desulfovibrio alaskensis</name>
    <dbReference type="NCBI Taxonomy" id="207559"/>
    <lineage>
        <taxon>Bacteria</taxon>
        <taxon>Pseudomonadati</taxon>
        <taxon>Thermodesulfobacteriota</taxon>
        <taxon>Desulfovibrionia</taxon>
        <taxon>Desulfovibrionales</taxon>
        <taxon>Desulfovibrionaceae</taxon>
        <taxon>Oleidesulfovibrio</taxon>
    </lineage>
</organism>
<evidence type="ECO:0000259" key="4">
    <source>
        <dbReference type="Pfam" id="PF01258"/>
    </source>
</evidence>
<accession>Q311H4</accession>
<evidence type="ECO:0000259" key="5">
    <source>
        <dbReference type="Pfam" id="PF02663"/>
    </source>
</evidence>
<evidence type="ECO:0000256" key="3">
    <source>
        <dbReference type="ARBA" id="ARBA00022833"/>
    </source>
</evidence>
<reference evidence="6 7" key="1">
    <citation type="journal article" date="2011" name="J. Bacteriol.">
        <title>Complete genome sequence and updated annotation of Desulfovibrio alaskensis G20.</title>
        <authorList>
            <person name="Hauser L.J."/>
            <person name="Land M.L."/>
            <person name="Brown S.D."/>
            <person name="Larimer F."/>
            <person name="Keller K.L."/>
            <person name="Rapp-Giles B.J."/>
            <person name="Price M.N."/>
            <person name="Lin M."/>
            <person name="Bruce D.C."/>
            <person name="Detter J.C."/>
            <person name="Tapia R."/>
            <person name="Han C.S."/>
            <person name="Goodwin L.A."/>
            <person name="Cheng J.F."/>
            <person name="Pitluck S."/>
            <person name="Copeland A."/>
            <person name="Lucas S."/>
            <person name="Nolan M."/>
            <person name="Lapidus A.L."/>
            <person name="Palumbo A.V."/>
            <person name="Wall J.D."/>
        </authorList>
    </citation>
    <scope>NUCLEOTIDE SEQUENCE [LARGE SCALE GENOMIC DNA]</scope>
    <source>
        <strain evidence="7">ATCC BAA 1058 / DSM 17464 / G20</strain>
    </source>
</reference>
<dbReference type="DNASU" id="3756622"/>
<dbReference type="eggNOG" id="COG2191">
    <property type="taxonomic scope" value="Bacteria"/>
</dbReference>
<keyword evidence="7" id="KW-1185">Reference proteome</keyword>
<dbReference type="Proteomes" id="UP000002710">
    <property type="component" value="Chromosome"/>
</dbReference>
<evidence type="ECO:0000313" key="7">
    <source>
        <dbReference type="Proteomes" id="UP000002710"/>
    </source>
</evidence>
<keyword evidence="2" id="KW-0863">Zinc-finger</keyword>
<proteinExistence type="predicted"/>
<dbReference type="InterPro" id="IPR000962">
    <property type="entry name" value="Znf_DskA_TraR"/>
</dbReference>
<dbReference type="SUPFAM" id="SSF143555">
    <property type="entry name" value="FwdE-like"/>
    <property type="match status" value="1"/>
</dbReference>
<dbReference type="KEGG" id="dde:Dde_1625"/>
<gene>
    <name evidence="6" type="ordered locus">Dde_1625</name>
</gene>
<feature type="domain" description="Formylmethanofuran dehydrogenase subunit E" evidence="5">
    <location>
        <begin position="16"/>
        <end position="151"/>
    </location>
</feature>
<keyword evidence="3" id="KW-0862">Zinc</keyword>
<dbReference type="AlphaFoldDB" id="Q311H4"/>
<dbReference type="Pfam" id="PF01258">
    <property type="entry name" value="zf-dskA_traR"/>
    <property type="match status" value="1"/>
</dbReference>